<dbReference type="Proteomes" id="UP000799437">
    <property type="component" value="Unassembled WGS sequence"/>
</dbReference>
<feature type="chain" id="PRO_5025524534" evidence="2">
    <location>
        <begin position="21"/>
        <end position="366"/>
    </location>
</feature>
<feature type="compositionally biased region" description="Basic and acidic residues" evidence="1">
    <location>
        <begin position="135"/>
        <end position="168"/>
    </location>
</feature>
<evidence type="ECO:0000256" key="1">
    <source>
        <dbReference type="SAM" id="MobiDB-lite"/>
    </source>
</evidence>
<organism evidence="3 4">
    <name type="scientific">Pseudovirgaria hyperparasitica</name>
    <dbReference type="NCBI Taxonomy" id="470096"/>
    <lineage>
        <taxon>Eukaryota</taxon>
        <taxon>Fungi</taxon>
        <taxon>Dikarya</taxon>
        <taxon>Ascomycota</taxon>
        <taxon>Pezizomycotina</taxon>
        <taxon>Dothideomycetes</taxon>
        <taxon>Dothideomycetes incertae sedis</taxon>
        <taxon>Acrospermales</taxon>
        <taxon>Acrospermaceae</taxon>
        <taxon>Pseudovirgaria</taxon>
    </lineage>
</organism>
<feature type="compositionally biased region" description="Basic and acidic residues" evidence="1">
    <location>
        <begin position="331"/>
        <end position="351"/>
    </location>
</feature>
<gene>
    <name evidence="3" type="ORF">EJ05DRAFT_477711</name>
</gene>
<evidence type="ECO:0000313" key="4">
    <source>
        <dbReference type="Proteomes" id="UP000799437"/>
    </source>
</evidence>
<feature type="region of interest" description="Disordered" evidence="1">
    <location>
        <begin position="326"/>
        <end position="366"/>
    </location>
</feature>
<dbReference type="AlphaFoldDB" id="A0A6A6W4W1"/>
<protein>
    <submittedName>
        <fullName evidence="3">Uncharacterized protein</fullName>
    </submittedName>
</protein>
<evidence type="ECO:0000256" key="2">
    <source>
        <dbReference type="SAM" id="SignalP"/>
    </source>
</evidence>
<dbReference type="GeneID" id="54485352"/>
<evidence type="ECO:0000313" key="3">
    <source>
        <dbReference type="EMBL" id="KAF2756597.1"/>
    </source>
</evidence>
<feature type="signal peptide" evidence="2">
    <location>
        <begin position="1"/>
        <end position="20"/>
    </location>
</feature>
<keyword evidence="4" id="KW-1185">Reference proteome</keyword>
<feature type="region of interest" description="Disordered" evidence="1">
    <location>
        <begin position="135"/>
        <end position="171"/>
    </location>
</feature>
<keyword evidence="2" id="KW-0732">Signal</keyword>
<dbReference type="OrthoDB" id="4174013at2759"/>
<dbReference type="EMBL" id="ML996575">
    <property type="protein sequence ID" value="KAF2756597.1"/>
    <property type="molecule type" value="Genomic_DNA"/>
</dbReference>
<dbReference type="RefSeq" id="XP_033599048.1">
    <property type="nucleotide sequence ID" value="XM_033744298.1"/>
</dbReference>
<sequence>MRLSQPTKALFLLINHLVAAHTPPIAIAPPHQVRGSGKVQALNNFKPRGQVDYDAGLAAVGLLSREESASCDRKARCRKKKIRNPSDPTKCIRCPPLTKPDPTRTICIRDKDVSEDDKRKQYEEKIKEKIKEKAKQFKDKIQERMDKKKEEKQKEWERKDKERRDTRNQKKARRMAVCLPLVAAAIGTQAMLELADGGFSTDLLDSIDMDLLALWPGSDIPDDFIDTGLPDDEKDILGEDFADEFLKVGDIASEAARRRSLENRATETTLTNNDMQGKSPEQKRFLNFIIQAFVSIGIAIGSAAARSAGAIGSAVARATRFFATRKPNLKKPGESKLSRQQQKDKAKEVSKNKNWNRCLKGQKAEK</sequence>
<proteinExistence type="predicted"/>
<name>A0A6A6W4W1_9PEZI</name>
<accession>A0A6A6W4W1</accession>
<reference evidence="3" key="1">
    <citation type="journal article" date="2020" name="Stud. Mycol.">
        <title>101 Dothideomycetes genomes: a test case for predicting lifestyles and emergence of pathogens.</title>
        <authorList>
            <person name="Haridas S."/>
            <person name="Albert R."/>
            <person name="Binder M."/>
            <person name="Bloem J."/>
            <person name="Labutti K."/>
            <person name="Salamov A."/>
            <person name="Andreopoulos B."/>
            <person name="Baker S."/>
            <person name="Barry K."/>
            <person name="Bills G."/>
            <person name="Bluhm B."/>
            <person name="Cannon C."/>
            <person name="Castanera R."/>
            <person name="Culley D."/>
            <person name="Daum C."/>
            <person name="Ezra D."/>
            <person name="Gonzalez J."/>
            <person name="Henrissat B."/>
            <person name="Kuo A."/>
            <person name="Liang C."/>
            <person name="Lipzen A."/>
            <person name="Lutzoni F."/>
            <person name="Magnuson J."/>
            <person name="Mondo S."/>
            <person name="Nolan M."/>
            <person name="Ohm R."/>
            <person name="Pangilinan J."/>
            <person name="Park H.-J."/>
            <person name="Ramirez L."/>
            <person name="Alfaro M."/>
            <person name="Sun H."/>
            <person name="Tritt A."/>
            <person name="Yoshinaga Y."/>
            <person name="Zwiers L.-H."/>
            <person name="Turgeon B."/>
            <person name="Goodwin S."/>
            <person name="Spatafora J."/>
            <person name="Crous P."/>
            <person name="Grigoriev I."/>
        </authorList>
    </citation>
    <scope>NUCLEOTIDE SEQUENCE</scope>
    <source>
        <strain evidence="3">CBS 121739</strain>
    </source>
</reference>